<evidence type="ECO:0000256" key="4">
    <source>
        <dbReference type="ARBA" id="ARBA00022538"/>
    </source>
</evidence>
<evidence type="ECO:0000256" key="3">
    <source>
        <dbReference type="ARBA" id="ARBA00022448"/>
    </source>
</evidence>
<dbReference type="Pfam" id="PF05197">
    <property type="entry name" value="TRIC"/>
    <property type="match status" value="1"/>
</dbReference>
<evidence type="ECO:0000313" key="13">
    <source>
        <dbReference type="EMBL" id="OAF66495.1"/>
    </source>
</evidence>
<dbReference type="OrthoDB" id="195817at2759"/>
<keyword evidence="9" id="KW-0406">Ion transport</keyword>
<dbReference type="Proteomes" id="UP000078046">
    <property type="component" value="Unassembled WGS sequence"/>
</dbReference>
<dbReference type="GO" id="GO:0012505">
    <property type="term" value="C:endomembrane system"/>
    <property type="evidence" value="ECO:0007669"/>
    <property type="project" value="UniProtKB-SubCell"/>
</dbReference>
<evidence type="ECO:0000256" key="6">
    <source>
        <dbReference type="ARBA" id="ARBA00022826"/>
    </source>
</evidence>
<comment type="similarity">
    <text evidence="2">Belongs to the TMEM38 family.</text>
</comment>
<keyword evidence="6" id="KW-0631">Potassium channel</keyword>
<dbReference type="EMBL" id="LWCA01000916">
    <property type="protein sequence ID" value="OAF66495.1"/>
    <property type="molecule type" value="Genomic_DNA"/>
</dbReference>
<feature type="transmembrane region" description="Helical" evidence="12">
    <location>
        <begin position="53"/>
        <end position="75"/>
    </location>
</feature>
<sequence>MYFNNISQLALFLKFIPMSPYLDIVHYILMCCSVKDDTMNKSKYENFSKRQPFSSWMASMIMCFSSSILCNIILGNALVTPIKTTTPLLYATIIWYVINYMPFNFIHRILSFKLMKMVLYIAKELHRMRNILIGISVAFSQYPDAWLIALLIGTLKGCGSCIFVNVQRFVRGIIVAHQNEFLQPTFTSKSSALLCGLLLLQKYEWIKIDSNVLFVVLFSISLYLRIFIILFDVVDPIRPIEAIFGFFAFNGWQLIGNNAHENNKPRKDKED</sequence>
<comment type="caution">
    <text evidence="13">The sequence shown here is derived from an EMBL/GenBank/DDBJ whole genome shotgun (WGS) entry which is preliminary data.</text>
</comment>
<evidence type="ECO:0000256" key="5">
    <source>
        <dbReference type="ARBA" id="ARBA00022692"/>
    </source>
</evidence>
<dbReference type="GO" id="GO:0005267">
    <property type="term" value="F:potassium channel activity"/>
    <property type="evidence" value="ECO:0007669"/>
    <property type="project" value="UniProtKB-KW"/>
</dbReference>
<dbReference type="PANTHER" id="PTHR12454">
    <property type="entry name" value="TRIMERIC INTRACELLULAR CATION CHANNEL"/>
    <property type="match status" value="1"/>
</dbReference>
<feature type="transmembrane region" description="Helical" evidence="12">
    <location>
        <begin position="131"/>
        <end position="152"/>
    </location>
</feature>
<keyword evidence="10 12" id="KW-0472">Membrane</keyword>
<keyword evidence="14" id="KW-1185">Reference proteome</keyword>
<name>A0A177AWY1_9BILA</name>
<evidence type="ECO:0000256" key="8">
    <source>
        <dbReference type="ARBA" id="ARBA00022989"/>
    </source>
</evidence>
<protein>
    <submittedName>
        <fullName evidence="13">Uncharacterized protein</fullName>
    </submittedName>
</protein>
<evidence type="ECO:0000313" key="14">
    <source>
        <dbReference type="Proteomes" id="UP000078046"/>
    </source>
</evidence>
<evidence type="ECO:0000256" key="12">
    <source>
        <dbReference type="SAM" id="Phobius"/>
    </source>
</evidence>
<evidence type="ECO:0000256" key="11">
    <source>
        <dbReference type="ARBA" id="ARBA00023303"/>
    </source>
</evidence>
<proteinExistence type="inferred from homology"/>
<keyword evidence="3" id="KW-0813">Transport</keyword>
<keyword evidence="5 12" id="KW-0812">Transmembrane</keyword>
<feature type="transmembrane region" description="Helical" evidence="12">
    <location>
        <begin position="87"/>
        <end position="110"/>
    </location>
</feature>
<dbReference type="GO" id="GO:0042802">
    <property type="term" value="F:identical protein binding"/>
    <property type="evidence" value="ECO:0007669"/>
    <property type="project" value="InterPro"/>
</dbReference>
<feature type="transmembrane region" description="Helical" evidence="12">
    <location>
        <begin position="12"/>
        <end position="32"/>
    </location>
</feature>
<evidence type="ECO:0000256" key="10">
    <source>
        <dbReference type="ARBA" id="ARBA00023136"/>
    </source>
</evidence>
<evidence type="ECO:0000256" key="2">
    <source>
        <dbReference type="ARBA" id="ARBA00005766"/>
    </source>
</evidence>
<feature type="transmembrane region" description="Helical" evidence="12">
    <location>
        <begin position="212"/>
        <end position="231"/>
    </location>
</feature>
<evidence type="ECO:0000256" key="7">
    <source>
        <dbReference type="ARBA" id="ARBA00022958"/>
    </source>
</evidence>
<evidence type="ECO:0000256" key="1">
    <source>
        <dbReference type="ARBA" id="ARBA00004127"/>
    </source>
</evidence>
<reference evidence="13 14" key="1">
    <citation type="submission" date="2016-04" db="EMBL/GenBank/DDBJ databases">
        <title>The genome of Intoshia linei affirms orthonectids as highly simplified spiralians.</title>
        <authorList>
            <person name="Mikhailov K.V."/>
            <person name="Slusarev G.S."/>
            <person name="Nikitin M.A."/>
            <person name="Logacheva M.D."/>
            <person name="Penin A."/>
            <person name="Aleoshin V."/>
            <person name="Panchin Y.V."/>
        </authorList>
    </citation>
    <scope>NUCLEOTIDE SEQUENCE [LARGE SCALE GENOMIC DNA]</scope>
    <source>
        <strain evidence="13">Intl2013</strain>
        <tissue evidence="13">Whole animal</tissue>
    </source>
</reference>
<dbReference type="PANTHER" id="PTHR12454:SF11">
    <property type="entry name" value="GH25683P"/>
    <property type="match status" value="1"/>
</dbReference>
<comment type="subcellular location">
    <subcellularLocation>
        <location evidence="1">Endomembrane system</location>
        <topology evidence="1">Multi-pass membrane protein</topology>
    </subcellularLocation>
</comment>
<keyword evidence="4" id="KW-0633">Potassium transport</keyword>
<keyword evidence="8 12" id="KW-1133">Transmembrane helix</keyword>
<gene>
    <name evidence="13" type="ORF">A3Q56_05771</name>
</gene>
<dbReference type="InterPro" id="IPR007866">
    <property type="entry name" value="TRIC_channel"/>
</dbReference>
<dbReference type="AlphaFoldDB" id="A0A177AWY1"/>
<accession>A0A177AWY1</accession>
<evidence type="ECO:0000256" key="9">
    <source>
        <dbReference type="ARBA" id="ARBA00023065"/>
    </source>
</evidence>
<keyword evidence="7" id="KW-0630">Potassium</keyword>
<organism evidence="13 14">
    <name type="scientific">Intoshia linei</name>
    <dbReference type="NCBI Taxonomy" id="1819745"/>
    <lineage>
        <taxon>Eukaryota</taxon>
        <taxon>Metazoa</taxon>
        <taxon>Spiralia</taxon>
        <taxon>Lophotrochozoa</taxon>
        <taxon>Mesozoa</taxon>
        <taxon>Orthonectida</taxon>
        <taxon>Rhopaluridae</taxon>
        <taxon>Intoshia</taxon>
    </lineage>
</organism>
<keyword evidence="11" id="KW-0407">Ion channel</keyword>
<dbReference type="GO" id="GO:0016020">
    <property type="term" value="C:membrane"/>
    <property type="evidence" value="ECO:0007669"/>
    <property type="project" value="InterPro"/>
</dbReference>